<sequence length="119" mass="13395">MAKKIGVLEKMKGYSSSAMKQFIAFLKKIYGRFQQQLKRLHRAPKHDAKAKGSTTPLATNKESETQKVTDMKEGVDTQKVTGKEASPHLDNNDLIFQNRYGDSIVSTVPDTRKLCSIEH</sequence>
<organism evidence="2 4">
    <name type="scientific">Peronospora effusa</name>
    <dbReference type="NCBI Taxonomy" id="542832"/>
    <lineage>
        <taxon>Eukaryota</taxon>
        <taxon>Sar</taxon>
        <taxon>Stramenopiles</taxon>
        <taxon>Oomycota</taxon>
        <taxon>Peronosporomycetes</taxon>
        <taxon>Peronosporales</taxon>
        <taxon>Peronosporaceae</taxon>
        <taxon>Peronospora</taxon>
    </lineage>
</organism>
<protein>
    <submittedName>
        <fullName evidence="2">Uncharacterized protein</fullName>
    </submittedName>
</protein>
<dbReference type="Proteomes" id="UP000282087">
    <property type="component" value="Unassembled WGS sequence"/>
</dbReference>
<evidence type="ECO:0000313" key="3">
    <source>
        <dbReference type="EMBL" id="RQM08926.1"/>
    </source>
</evidence>
<feature type="region of interest" description="Disordered" evidence="1">
    <location>
        <begin position="40"/>
        <end position="88"/>
    </location>
</feature>
<dbReference type="Proteomes" id="UP000286097">
    <property type="component" value="Unassembled WGS sequence"/>
</dbReference>
<comment type="caution">
    <text evidence="2">The sequence shown here is derived from an EMBL/GenBank/DDBJ whole genome shotgun (WGS) entry which is preliminary data.</text>
</comment>
<dbReference type="AlphaFoldDB" id="A0A3M6VBP3"/>
<reference evidence="4 5" key="1">
    <citation type="submission" date="2018-06" db="EMBL/GenBank/DDBJ databases">
        <title>Comparative genomics of downy mildews reveals potential adaptations to biotrophy.</title>
        <authorList>
            <person name="Fletcher K."/>
            <person name="Klosterman S.J."/>
            <person name="Derevnina L."/>
            <person name="Martin F."/>
            <person name="Koike S."/>
            <person name="Reyes Chin-Wo S."/>
            <person name="Mou B."/>
            <person name="Michelmore R."/>
        </authorList>
    </citation>
    <scope>NUCLEOTIDE SEQUENCE [LARGE SCALE GENOMIC DNA]</scope>
    <source>
        <strain evidence="3 5">R13</strain>
        <strain evidence="2 4">R14</strain>
    </source>
</reference>
<evidence type="ECO:0000313" key="4">
    <source>
        <dbReference type="Proteomes" id="UP000282087"/>
    </source>
</evidence>
<dbReference type="VEuPathDB" id="FungiDB:DD237_007923"/>
<evidence type="ECO:0000256" key="1">
    <source>
        <dbReference type="SAM" id="MobiDB-lite"/>
    </source>
</evidence>
<evidence type="ECO:0000313" key="5">
    <source>
        <dbReference type="Proteomes" id="UP000286097"/>
    </source>
</evidence>
<proteinExistence type="predicted"/>
<dbReference type="EMBL" id="QKXF01000782">
    <property type="protein sequence ID" value="RQM08926.1"/>
    <property type="molecule type" value="Genomic_DNA"/>
</dbReference>
<evidence type="ECO:0000313" key="2">
    <source>
        <dbReference type="EMBL" id="RMX63583.1"/>
    </source>
</evidence>
<keyword evidence="4" id="KW-1185">Reference proteome</keyword>
<accession>A0A3M6VBP3</accession>
<feature type="compositionally biased region" description="Basic and acidic residues" evidence="1">
    <location>
        <begin position="61"/>
        <end position="88"/>
    </location>
</feature>
<dbReference type="EMBL" id="QLLG01000387">
    <property type="protein sequence ID" value="RMX63583.1"/>
    <property type="molecule type" value="Genomic_DNA"/>
</dbReference>
<gene>
    <name evidence="3" type="ORF">DD237_007923</name>
    <name evidence="2" type="ORF">DD238_006578</name>
</gene>
<name>A0A3M6VBP3_9STRA</name>